<dbReference type="STRING" id="985895.E4ZJ67"/>
<feature type="domain" description="HIT" evidence="2">
    <location>
        <begin position="345"/>
        <end position="450"/>
    </location>
</feature>
<accession>E4ZJ67</accession>
<organism evidence="4">
    <name type="scientific">Leptosphaeria maculans (strain JN3 / isolate v23.1.3 / race Av1-4-5-6-7-8)</name>
    <name type="common">Blackleg fungus</name>
    <name type="synonym">Phoma lingam</name>
    <dbReference type="NCBI Taxonomy" id="985895"/>
    <lineage>
        <taxon>Eukaryota</taxon>
        <taxon>Fungi</taxon>
        <taxon>Dikarya</taxon>
        <taxon>Ascomycota</taxon>
        <taxon>Pezizomycotina</taxon>
        <taxon>Dothideomycetes</taxon>
        <taxon>Pleosporomycetidae</taxon>
        <taxon>Pleosporales</taxon>
        <taxon>Pleosporineae</taxon>
        <taxon>Leptosphaeriaceae</taxon>
        <taxon>Plenodomus</taxon>
        <taxon>Plenodomus lingam/Leptosphaeria maculans species complex</taxon>
    </lineage>
</organism>
<evidence type="ECO:0000259" key="2">
    <source>
        <dbReference type="PROSITE" id="PS51084"/>
    </source>
</evidence>
<evidence type="ECO:0000313" key="3">
    <source>
        <dbReference type="EMBL" id="CBX91498.1"/>
    </source>
</evidence>
<dbReference type="Gene3D" id="3.30.428.10">
    <property type="entry name" value="HIT-like"/>
    <property type="match status" value="1"/>
</dbReference>
<dbReference type="AlphaFoldDB" id="E4ZJ67"/>
<dbReference type="Pfam" id="PF01230">
    <property type="entry name" value="HIT"/>
    <property type="match status" value="1"/>
</dbReference>
<dbReference type="EMBL" id="FP929072">
    <property type="protein sequence ID" value="CBX91498.1"/>
    <property type="molecule type" value="Genomic_DNA"/>
</dbReference>
<dbReference type="InterPro" id="IPR029055">
    <property type="entry name" value="Ntn_hydrolases_N"/>
</dbReference>
<protein>
    <recommendedName>
        <fullName evidence="2">HIT domain-containing protein</fullName>
    </recommendedName>
</protein>
<dbReference type="InParanoid" id="E4ZJ67"/>
<evidence type="ECO:0000313" key="4">
    <source>
        <dbReference type="Proteomes" id="UP000002668"/>
    </source>
</evidence>
<dbReference type="HOGENOM" id="CLU_514890_0_0_1"/>
<dbReference type="InterPro" id="IPR036265">
    <property type="entry name" value="HIT-like_sf"/>
</dbReference>
<dbReference type="VEuPathDB" id="FungiDB:LEMA_P070060.1"/>
<dbReference type="Proteomes" id="UP000002668">
    <property type="component" value="Genome"/>
</dbReference>
<dbReference type="InterPro" id="IPR011146">
    <property type="entry name" value="HIT-like"/>
</dbReference>
<dbReference type="InterPro" id="IPR000246">
    <property type="entry name" value="Peptidase_T2"/>
</dbReference>
<dbReference type="GO" id="GO:0016787">
    <property type="term" value="F:hydrolase activity"/>
    <property type="evidence" value="ECO:0007669"/>
    <property type="project" value="InterPro"/>
</dbReference>
<reference evidence="4" key="1">
    <citation type="journal article" date="2011" name="Nat. Commun.">
        <title>Effector diversification within compartments of the Leptosphaeria maculans genome affected by Repeat-Induced Point mutations.</title>
        <authorList>
            <person name="Rouxel T."/>
            <person name="Grandaubert J."/>
            <person name="Hane J.K."/>
            <person name="Hoede C."/>
            <person name="van de Wouw A.P."/>
            <person name="Couloux A."/>
            <person name="Dominguez V."/>
            <person name="Anthouard V."/>
            <person name="Bally P."/>
            <person name="Bourras S."/>
            <person name="Cozijnsen A.J."/>
            <person name="Ciuffetti L.M."/>
            <person name="Degrave A."/>
            <person name="Dilmaghani A."/>
            <person name="Duret L."/>
            <person name="Fudal I."/>
            <person name="Goodwin S.B."/>
            <person name="Gout L."/>
            <person name="Glaser N."/>
            <person name="Linglin J."/>
            <person name="Kema G.H.J."/>
            <person name="Lapalu N."/>
            <person name="Lawrence C.B."/>
            <person name="May K."/>
            <person name="Meyer M."/>
            <person name="Ollivier B."/>
            <person name="Poulain J."/>
            <person name="Schoch C.L."/>
            <person name="Simon A."/>
            <person name="Spatafora J.W."/>
            <person name="Stachowiak A."/>
            <person name="Turgeon B.G."/>
            <person name="Tyler B.M."/>
            <person name="Vincent D."/>
            <person name="Weissenbach J."/>
            <person name="Amselem J."/>
            <person name="Quesneville H."/>
            <person name="Oliver R.P."/>
            <person name="Wincker P."/>
            <person name="Balesdent M.-H."/>
            <person name="Howlett B.J."/>
        </authorList>
    </citation>
    <scope>NUCLEOTIDE SEQUENCE [LARGE SCALE GENOMIC DNA]</scope>
    <source>
        <strain evidence="4">JN3 / isolate v23.1.3 / race Av1-4-5-6-7-8</strain>
    </source>
</reference>
<dbReference type="SUPFAM" id="SSF56235">
    <property type="entry name" value="N-terminal nucleophile aminohydrolases (Ntn hydrolases)"/>
    <property type="match status" value="1"/>
</dbReference>
<dbReference type="Gene3D" id="3.60.20.30">
    <property type="entry name" value="(Glycosyl)asparaginase"/>
    <property type="match status" value="1"/>
</dbReference>
<evidence type="ECO:0000256" key="1">
    <source>
        <dbReference type="PROSITE-ProRule" id="PRU00464"/>
    </source>
</evidence>
<dbReference type="PANTHER" id="PTHR46648:SF1">
    <property type="entry name" value="ADENOSINE 5'-MONOPHOSPHORAMIDASE HNT1"/>
    <property type="match status" value="1"/>
</dbReference>
<name>E4ZJ67_LEPMJ</name>
<dbReference type="SUPFAM" id="SSF54197">
    <property type="entry name" value="HIT-like"/>
    <property type="match status" value="2"/>
</dbReference>
<gene>
    <name evidence="3" type="ORF">LEMA_P070060.1</name>
</gene>
<proteinExistence type="predicted"/>
<dbReference type="eggNOG" id="KOG1592">
    <property type="taxonomic scope" value="Eukaryota"/>
</dbReference>
<dbReference type="Pfam" id="PF01112">
    <property type="entry name" value="Asparaginase_2"/>
    <property type="match status" value="2"/>
</dbReference>
<dbReference type="GeneID" id="13288106"/>
<dbReference type="InterPro" id="IPR001310">
    <property type="entry name" value="Histidine_triad_HIT"/>
</dbReference>
<dbReference type="PANTHER" id="PTHR46648">
    <property type="entry name" value="HIT FAMILY PROTEIN 1"/>
    <property type="match status" value="1"/>
</dbReference>
<keyword evidence="4" id="KW-1185">Reference proteome</keyword>
<dbReference type="OrthoDB" id="2262349at2759"/>
<dbReference type="PROSITE" id="PS51084">
    <property type="entry name" value="HIT_2"/>
    <property type="match status" value="1"/>
</dbReference>
<sequence length="529" mass="58666">MFPKRLRIVSSAKEDVVFAVSALEECPLFNAGHGAALTREGRHQLEAGVADGQTGLWCCGRFYNPISQGLLGKSYLFRVSRYGFADGHGRCSRFDSHGRLAAGGSTGGPTGKSSGRIGDTAVLGAGLYADKELSVICSGTGDQILKHTVTASVAKYNASGHSLSDAVRRALEEVSGNVLIHHFPRFRLHSTTMHILGFQTIYRDDLVSIGLSRYPTTSGHTIATFEQQHNLFNLAEDDFVRLFTVLSRTAGALRKYYKVKRCALVTEGDRSLSLLPLHGLNQDWEPVTSDMKEFHDTFPGYVSSKDGPPKDHDRLNTLCDTIQEISQIRKPYNNQFQGSHEDKNLFARIIWGELLQYRVWEDDDHVASLTPFPNTPGFTVLVPRKRLVSDIFAIDKKPLSALMVAAHKVAAILKQAFKVERCGMIFEGFEIDHAHVKLIPIQQSASETGNFTDDAPKMVMPFTKRYEGFASSLDGPLTKHLESVLYDSNTIRETLLPSKPLSPPNSWVAPSQHLSSVLHDLYYRQLFAL</sequence>
<comment type="caution">
    <text evidence="1">Lacks conserved residue(s) required for the propagation of feature annotation.</text>
</comment>